<organism evidence="1 2">
    <name type="scientific">Candidatus Lambdaproteobacteria bacterium RIFOXYD2_FULL_56_26</name>
    <dbReference type="NCBI Taxonomy" id="1817773"/>
    <lineage>
        <taxon>Bacteria</taxon>
        <taxon>Pseudomonadati</taxon>
        <taxon>Pseudomonadota</taxon>
        <taxon>Candidatus Lambdaproteobacteria</taxon>
    </lineage>
</organism>
<name>A0A1F6H1Q4_9PROT</name>
<protein>
    <recommendedName>
        <fullName evidence="3">Outer membrane protein beta-barrel domain-containing protein</fullName>
    </recommendedName>
</protein>
<comment type="caution">
    <text evidence="1">The sequence shown here is derived from an EMBL/GenBank/DDBJ whole genome shotgun (WGS) entry which is preliminary data.</text>
</comment>
<sequence length="222" mass="24064">MWPKRGSTLAFKPLLWTLALACLGPSLVRAYEPGAFTLGGGVRAGSFGLASYPSLFDLSPGYSEGSVQNTVGSRFFAEHWVLGWGFYGVGYDQYRFATAKPNLNQSLVLQVGQWMVGAAHSVDFQRAKLTFGLRLGQGPVRYQAKVTRTPTQTDPNPKGDESFTGTGQATRGELFFGAQIQNGWGYRFSLLGQDGALDQTYQGEAVTLHAAPSASLTLVWRP</sequence>
<gene>
    <name evidence="1" type="ORF">A2557_10725</name>
</gene>
<dbReference type="AlphaFoldDB" id="A0A1F6H1Q4"/>
<evidence type="ECO:0000313" key="2">
    <source>
        <dbReference type="Proteomes" id="UP000177583"/>
    </source>
</evidence>
<evidence type="ECO:0008006" key="3">
    <source>
        <dbReference type="Google" id="ProtNLM"/>
    </source>
</evidence>
<reference evidence="1 2" key="1">
    <citation type="journal article" date="2016" name="Nat. Commun.">
        <title>Thousands of microbial genomes shed light on interconnected biogeochemical processes in an aquifer system.</title>
        <authorList>
            <person name="Anantharaman K."/>
            <person name="Brown C.T."/>
            <person name="Hug L.A."/>
            <person name="Sharon I."/>
            <person name="Castelle C.J."/>
            <person name="Probst A.J."/>
            <person name="Thomas B.C."/>
            <person name="Singh A."/>
            <person name="Wilkins M.J."/>
            <person name="Karaoz U."/>
            <person name="Brodie E.L."/>
            <person name="Williams K.H."/>
            <person name="Hubbard S.S."/>
            <person name="Banfield J.F."/>
        </authorList>
    </citation>
    <scope>NUCLEOTIDE SEQUENCE [LARGE SCALE GENOMIC DNA]</scope>
</reference>
<dbReference type="Proteomes" id="UP000177583">
    <property type="component" value="Unassembled WGS sequence"/>
</dbReference>
<proteinExistence type="predicted"/>
<dbReference type="EMBL" id="MFNF01000005">
    <property type="protein sequence ID" value="OGH04266.1"/>
    <property type="molecule type" value="Genomic_DNA"/>
</dbReference>
<accession>A0A1F6H1Q4</accession>
<evidence type="ECO:0000313" key="1">
    <source>
        <dbReference type="EMBL" id="OGH04266.1"/>
    </source>
</evidence>